<organism evidence="1">
    <name type="scientific">Desulfobacca acetoxidans</name>
    <dbReference type="NCBI Taxonomy" id="60893"/>
    <lineage>
        <taxon>Bacteria</taxon>
        <taxon>Pseudomonadati</taxon>
        <taxon>Thermodesulfobacteriota</taxon>
        <taxon>Desulfobaccia</taxon>
        <taxon>Desulfobaccales</taxon>
        <taxon>Desulfobaccaceae</taxon>
        <taxon>Desulfobacca</taxon>
    </lineage>
</organism>
<dbReference type="AlphaFoldDB" id="A0A7V4LDB5"/>
<gene>
    <name evidence="1" type="ORF">ENT08_09230</name>
</gene>
<comment type="caution">
    <text evidence="1">The sequence shown here is derived from an EMBL/GenBank/DDBJ whole genome shotgun (WGS) entry which is preliminary data.</text>
</comment>
<sequence>MTNKRGRPKGIGRRYMEFMDPKVRIRGCERTKVNFAYAMLGLDLFLKDETIYRKVFGSTIQDAMAGEKRLPKGSLAALEQVGRLITEMEATDDEKNQIVDVVQDAVSRGCTWADIRAHFRRLRLGDHEGEAKGVERAVLRAVAEFRKSFPKTPPAIIVQGLRDALRQVEAAMVEQGLLDREDLSRSHPEKTSC</sequence>
<name>A0A7V4LDB5_9BACT</name>
<evidence type="ECO:0000313" key="1">
    <source>
        <dbReference type="EMBL" id="HGS05895.1"/>
    </source>
</evidence>
<dbReference type="EMBL" id="DSXI01000546">
    <property type="protein sequence ID" value="HGS05895.1"/>
    <property type="molecule type" value="Genomic_DNA"/>
</dbReference>
<accession>A0A7V4LDB5</accession>
<protein>
    <submittedName>
        <fullName evidence="1">Uncharacterized protein</fullName>
    </submittedName>
</protein>
<proteinExistence type="predicted"/>
<reference evidence="1" key="1">
    <citation type="journal article" date="2020" name="mSystems">
        <title>Genome- and Community-Level Interaction Insights into Carbon Utilization and Element Cycling Functions of Hydrothermarchaeota in Hydrothermal Sediment.</title>
        <authorList>
            <person name="Zhou Z."/>
            <person name="Liu Y."/>
            <person name="Xu W."/>
            <person name="Pan J."/>
            <person name="Luo Z.H."/>
            <person name="Li M."/>
        </authorList>
    </citation>
    <scope>NUCLEOTIDE SEQUENCE [LARGE SCALE GENOMIC DNA]</scope>
    <source>
        <strain evidence="1">SpSt-548</strain>
    </source>
</reference>